<dbReference type="Proteomes" id="UP001500483">
    <property type="component" value="Unassembled WGS sequence"/>
</dbReference>
<gene>
    <name evidence="1" type="ORF">GCM10020366_21200</name>
</gene>
<proteinExistence type="predicted"/>
<protein>
    <recommendedName>
        <fullName evidence="3">Peptidase family U32</fullName>
    </recommendedName>
</protein>
<comment type="caution">
    <text evidence="1">The sequence shown here is derived from an EMBL/GenBank/DDBJ whole genome shotgun (WGS) entry which is preliminary data.</text>
</comment>
<evidence type="ECO:0000313" key="2">
    <source>
        <dbReference type="Proteomes" id="UP001500483"/>
    </source>
</evidence>
<organism evidence="1 2">
    <name type="scientific">Saccharopolyspora gregorii</name>
    <dbReference type="NCBI Taxonomy" id="33914"/>
    <lineage>
        <taxon>Bacteria</taxon>
        <taxon>Bacillati</taxon>
        <taxon>Actinomycetota</taxon>
        <taxon>Actinomycetes</taxon>
        <taxon>Pseudonocardiales</taxon>
        <taxon>Pseudonocardiaceae</taxon>
        <taxon>Saccharopolyspora</taxon>
    </lineage>
</organism>
<dbReference type="RefSeq" id="WP_344925879.1">
    <property type="nucleotide sequence ID" value="NZ_BAAAYK010000038.1"/>
</dbReference>
<sequence>MRETREFLVAQGLPGGGPQLPASGKRFPDGAQYRVEIPSTEGPEVLDAVLGEARAREVPVHRISQGSGGMLLTAAELGAMSRTAAAASVELSLFARPVAAWGTGALATASGGGPVAAQARGTEGLVHALEDVRRTAEAGVRSVLITDLGVLATASRMRESGALPADLRFKISVQMGLSNPASVRIAEQLGADSYNVPTDLDLQQLADIRAATALPLDVYVEAPDDLGGFVRHFEIAEIVRVAAPVHLKFGLRNAPNIYPSGTHLTPTAVALGRERVRRAQIGLELLHRYAPEATCSAPAAADLALPRTC</sequence>
<dbReference type="InterPro" id="IPR001539">
    <property type="entry name" value="Peptidase_U32"/>
</dbReference>
<name>A0ABP6RLM6_9PSEU</name>
<dbReference type="SUPFAM" id="SSF51556">
    <property type="entry name" value="Metallo-dependent hydrolases"/>
    <property type="match status" value="1"/>
</dbReference>
<keyword evidence="2" id="KW-1185">Reference proteome</keyword>
<accession>A0ABP6RLM6</accession>
<evidence type="ECO:0008006" key="3">
    <source>
        <dbReference type="Google" id="ProtNLM"/>
    </source>
</evidence>
<dbReference type="InterPro" id="IPR032466">
    <property type="entry name" value="Metal_Hydrolase"/>
</dbReference>
<dbReference type="EMBL" id="BAAAYK010000038">
    <property type="protein sequence ID" value="GAA3356587.1"/>
    <property type="molecule type" value="Genomic_DNA"/>
</dbReference>
<dbReference type="Pfam" id="PF01136">
    <property type="entry name" value="Peptidase_U32"/>
    <property type="match status" value="1"/>
</dbReference>
<evidence type="ECO:0000313" key="1">
    <source>
        <dbReference type="EMBL" id="GAA3356587.1"/>
    </source>
</evidence>
<reference evidence="2" key="1">
    <citation type="journal article" date="2019" name="Int. J. Syst. Evol. Microbiol.">
        <title>The Global Catalogue of Microorganisms (GCM) 10K type strain sequencing project: providing services to taxonomists for standard genome sequencing and annotation.</title>
        <authorList>
            <consortium name="The Broad Institute Genomics Platform"/>
            <consortium name="The Broad Institute Genome Sequencing Center for Infectious Disease"/>
            <person name="Wu L."/>
            <person name="Ma J."/>
        </authorList>
    </citation>
    <scope>NUCLEOTIDE SEQUENCE [LARGE SCALE GENOMIC DNA]</scope>
    <source>
        <strain evidence="2">JCM 9687</strain>
    </source>
</reference>